<reference evidence="1 2" key="1">
    <citation type="journal article" date="2004" name="Appl. Environ. Microbiol.">
        <title>Mineralization of individual congeners of linear alkylbenzenesulfonate by defined pairs of heterotrophic bacteria.</title>
        <authorList>
            <person name="Schleheck D."/>
            <person name="Knepper T.P."/>
            <person name="Fischer K."/>
            <person name="Cook A.M."/>
        </authorList>
    </citation>
    <scope>NUCLEOTIDE SEQUENCE [LARGE SCALE GENOMIC DNA]</scope>
    <source>
        <strain evidence="2">DSM 14801 / SPH-1</strain>
    </source>
</reference>
<dbReference type="KEGG" id="dac:Daci_1966"/>
<dbReference type="HOGENOM" id="CLU_1793336_0_0_4"/>
<gene>
    <name evidence="1" type="ordered locus">Daci_1966</name>
</gene>
<protein>
    <submittedName>
        <fullName evidence="1">Uncharacterized protein</fullName>
    </submittedName>
</protein>
<evidence type="ECO:0000313" key="2">
    <source>
        <dbReference type="Proteomes" id="UP000000784"/>
    </source>
</evidence>
<proteinExistence type="predicted"/>
<dbReference type="GeneID" id="24118618"/>
<organism evidence="1 2">
    <name type="scientific">Delftia acidovorans (strain DSM 14801 / SPH-1)</name>
    <dbReference type="NCBI Taxonomy" id="398578"/>
    <lineage>
        <taxon>Bacteria</taxon>
        <taxon>Pseudomonadati</taxon>
        <taxon>Pseudomonadota</taxon>
        <taxon>Betaproteobacteria</taxon>
        <taxon>Burkholderiales</taxon>
        <taxon>Comamonadaceae</taxon>
        <taxon>Delftia</taxon>
    </lineage>
</organism>
<keyword evidence="2" id="KW-1185">Reference proteome</keyword>
<sequence>MIKVYVDTGGEMPGLKHLRARGLAGSVHFPYEQRLKRIDTTAKPSNLSWGGSAASHADLAGMSWSDTGEKPMHAAIAKVIGAHNVADVQHLASAHAAGCDAMLTSDKGDIWRHRDELHALLGIRVFHSASEWPDFVVFCENSAS</sequence>
<evidence type="ECO:0000313" key="1">
    <source>
        <dbReference type="EMBL" id="ABX34606.1"/>
    </source>
</evidence>
<reference evidence="2" key="2">
    <citation type="submission" date="2007-11" db="EMBL/GenBank/DDBJ databases">
        <title>Complete sequence of Delftia acidovorans DSM 14801 / SPH-1.</title>
        <authorList>
            <person name="Copeland A."/>
            <person name="Lucas S."/>
            <person name="Lapidus A."/>
            <person name="Barry K."/>
            <person name="Glavina del Rio T."/>
            <person name="Dalin E."/>
            <person name="Tice H."/>
            <person name="Pitluck S."/>
            <person name="Lowry S."/>
            <person name="Clum A."/>
            <person name="Schmutz J."/>
            <person name="Larimer F."/>
            <person name="Land M."/>
            <person name="Hauser L."/>
            <person name="Kyrpides N."/>
            <person name="Kim E."/>
            <person name="Schleheck D."/>
            <person name="Richardson P."/>
        </authorList>
    </citation>
    <scope>NUCLEOTIDE SEQUENCE [LARGE SCALE GENOMIC DNA]</scope>
    <source>
        <strain evidence="2">DSM 14801 / SPH-1</strain>
    </source>
</reference>
<dbReference type="EMBL" id="CP000884">
    <property type="protein sequence ID" value="ABX34606.1"/>
    <property type="molecule type" value="Genomic_DNA"/>
</dbReference>
<dbReference type="RefSeq" id="WP_012203891.1">
    <property type="nucleotide sequence ID" value="NC_010002.1"/>
</dbReference>
<dbReference type="Proteomes" id="UP000000784">
    <property type="component" value="Chromosome"/>
</dbReference>
<accession>A9BT41</accession>
<dbReference type="AlphaFoldDB" id="A9BT41"/>
<name>A9BT41_DELAS</name>